<accession>A0ABR1VQK7</accession>
<keyword evidence="3 8" id="KW-0349">Heme</keyword>
<keyword evidence="6 8" id="KW-0408">Iron</keyword>
<keyword evidence="11" id="KW-1185">Reference proteome</keyword>
<dbReference type="Gene3D" id="1.10.630.10">
    <property type="entry name" value="Cytochrome P450"/>
    <property type="match status" value="1"/>
</dbReference>
<dbReference type="InterPro" id="IPR002401">
    <property type="entry name" value="Cyt_P450_E_grp-I"/>
</dbReference>
<keyword evidence="9" id="KW-0732">Signal</keyword>
<gene>
    <name evidence="10" type="ORF">PG996_005471</name>
</gene>
<feature type="chain" id="PRO_5046105469" description="Cytochrome P450" evidence="9">
    <location>
        <begin position="22"/>
        <end position="523"/>
    </location>
</feature>
<evidence type="ECO:0000256" key="9">
    <source>
        <dbReference type="SAM" id="SignalP"/>
    </source>
</evidence>
<dbReference type="PROSITE" id="PS00086">
    <property type="entry name" value="CYTOCHROME_P450"/>
    <property type="match status" value="1"/>
</dbReference>
<evidence type="ECO:0000256" key="7">
    <source>
        <dbReference type="ARBA" id="ARBA00023033"/>
    </source>
</evidence>
<dbReference type="Pfam" id="PF00067">
    <property type="entry name" value="p450"/>
    <property type="match status" value="1"/>
</dbReference>
<evidence type="ECO:0000313" key="10">
    <source>
        <dbReference type="EMBL" id="KAK8072123.1"/>
    </source>
</evidence>
<dbReference type="InterPro" id="IPR001128">
    <property type="entry name" value="Cyt_P450"/>
</dbReference>
<dbReference type="SUPFAM" id="SSF48264">
    <property type="entry name" value="Cytochrome P450"/>
    <property type="match status" value="1"/>
</dbReference>
<dbReference type="InterPro" id="IPR017972">
    <property type="entry name" value="Cyt_P450_CS"/>
</dbReference>
<dbReference type="CDD" id="cd11063">
    <property type="entry name" value="CYP52"/>
    <property type="match status" value="1"/>
</dbReference>
<evidence type="ECO:0000313" key="11">
    <source>
        <dbReference type="Proteomes" id="UP001446871"/>
    </source>
</evidence>
<organism evidence="10 11">
    <name type="scientific">Apiospora saccharicola</name>
    <dbReference type="NCBI Taxonomy" id="335842"/>
    <lineage>
        <taxon>Eukaryota</taxon>
        <taxon>Fungi</taxon>
        <taxon>Dikarya</taxon>
        <taxon>Ascomycota</taxon>
        <taxon>Pezizomycotina</taxon>
        <taxon>Sordariomycetes</taxon>
        <taxon>Xylariomycetidae</taxon>
        <taxon>Amphisphaeriales</taxon>
        <taxon>Apiosporaceae</taxon>
        <taxon>Apiospora</taxon>
    </lineage>
</organism>
<dbReference type="InterPro" id="IPR047146">
    <property type="entry name" value="Cyt_P450_E_CYP52_fungi"/>
</dbReference>
<evidence type="ECO:0008006" key="12">
    <source>
        <dbReference type="Google" id="ProtNLM"/>
    </source>
</evidence>
<keyword evidence="7 8" id="KW-0503">Monooxygenase</keyword>
<dbReference type="PRINTS" id="PR00463">
    <property type="entry name" value="EP450I"/>
</dbReference>
<comment type="similarity">
    <text evidence="2 8">Belongs to the cytochrome P450 family.</text>
</comment>
<comment type="cofactor">
    <cofactor evidence="1">
        <name>heme</name>
        <dbReference type="ChEBI" id="CHEBI:30413"/>
    </cofactor>
</comment>
<evidence type="ECO:0000256" key="5">
    <source>
        <dbReference type="ARBA" id="ARBA00023002"/>
    </source>
</evidence>
<dbReference type="PANTHER" id="PTHR24287:SF1">
    <property type="entry name" value="P450, PUTATIVE (EUROFUNG)-RELATED"/>
    <property type="match status" value="1"/>
</dbReference>
<keyword evidence="5 8" id="KW-0560">Oxidoreductase</keyword>
<dbReference type="EMBL" id="JAQQWM010000003">
    <property type="protein sequence ID" value="KAK8072123.1"/>
    <property type="molecule type" value="Genomic_DNA"/>
</dbReference>
<evidence type="ECO:0000256" key="6">
    <source>
        <dbReference type="ARBA" id="ARBA00023004"/>
    </source>
</evidence>
<protein>
    <recommendedName>
        <fullName evidence="12">Cytochrome P450</fullName>
    </recommendedName>
</protein>
<evidence type="ECO:0000256" key="3">
    <source>
        <dbReference type="ARBA" id="ARBA00022617"/>
    </source>
</evidence>
<evidence type="ECO:0000256" key="4">
    <source>
        <dbReference type="ARBA" id="ARBA00022723"/>
    </source>
</evidence>
<dbReference type="InterPro" id="IPR036396">
    <property type="entry name" value="Cyt_P450_sf"/>
</dbReference>
<dbReference type="Proteomes" id="UP001446871">
    <property type="component" value="Unassembled WGS sequence"/>
</dbReference>
<comment type="caution">
    <text evidence="10">The sequence shown here is derived from an EMBL/GenBank/DDBJ whole genome shotgun (WGS) entry which is preliminary data.</text>
</comment>
<dbReference type="PRINTS" id="PR00385">
    <property type="entry name" value="P450"/>
</dbReference>
<feature type="signal peptide" evidence="9">
    <location>
        <begin position="1"/>
        <end position="21"/>
    </location>
</feature>
<keyword evidence="4 8" id="KW-0479">Metal-binding</keyword>
<reference evidence="10 11" key="1">
    <citation type="submission" date="2023-01" db="EMBL/GenBank/DDBJ databases">
        <title>Analysis of 21 Apiospora genomes using comparative genomics revels a genus with tremendous synthesis potential of carbohydrate active enzymes and secondary metabolites.</title>
        <authorList>
            <person name="Sorensen T."/>
        </authorList>
    </citation>
    <scope>NUCLEOTIDE SEQUENCE [LARGE SCALE GENOMIC DNA]</scope>
    <source>
        <strain evidence="10 11">CBS 83171</strain>
    </source>
</reference>
<dbReference type="PANTHER" id="PTHR24287">
    <property type="entry name" value="P450, PUTATIVE (EUROFUNG)-RELATED"/>
    <property type="match status" value="1"/>
</dbReference>
<name>A0ABR1VQK7_9PEZI</name>
<evidence type="ECO:0000256" key="2">
    <source>
        <dbReference type="ARBA" id="ARBA00010617"/>
    </source>
</evidence>
<evidence type="ECO:0000256" key="8">
    <source>
        <dbReference type="RuleBase" id="RU000461"/>
    </source>
</evidence>
<evidence type="ECO:0000256" key="1">
    <source>
        <dbReference type="ARBA" id="ARBA00001971"/>
    </source>
</evidence>
<sequence>MHRYAKATLFLLAALLAYTIAKSKLRRRRNNAKAAALGCQSPPVFRSKNLLGDSVLRESMRATEEDRGPQFVADTMDSCGPQCHTVKVPVLDYELLCTRDPENCRVLFTSPDFDISDTRQASWMPLLGKGIFTSRGDTWKHSRTLLRPQFARDMISDPNLEEEHLQNLYARLPADSSTGWTDTVDLAPLLFKLTLDTSTDFIFGRSTYSLKEDGANTDKNGQEIDHHFNEAKVWIDKRGALAKFYWLMNSKEFKGHCDSIHSFADSIVAERLAHNKNSQAAEKPQSLQQTGGRYCLLSELAKETQDARELRNETLHVLIAGRDTTGCLLGWVFYFLARHPDVYQKLRTAVLAQFGEHQADFRALNNFNYVQWVVNESLRIATVIPLNERRAQRDTVLPTGGGPDGQSKIFVPKGTQVLIPLYGMQHRKDIWGEDADEFRPERWATRRPGWEFIPFGAGARKCLGQQFGRQEVSYIVSRFCQKYDRIENMEQGDGRIRLHHAIENRSGTGVQIRLHEAKHSTQP</sequence>
<proteinExistence type="inferred from homology"/>